<sequence length="82" mass="9785">MLFQLPCDHLYLQCSVVHESAKDRIVSHHPKPLWDGSEHETFEELLRCQRANHNNTQSALKMNQKFLYSEDNNHHGEKRFLR</sequence>
<dbReference type="HOGENOM" id="CLU_2555059_0_0_9"/>
<accession>A0A0F7CJB6</accession>
<proteinExistence type="predicted"/>
<reference evidence="1 2" key="2">
    <citation type="journal article" date="2016" name="Genome Announc.">
        <title>Genome Sequence of a Gram-Positive Diazotroph, Paenibacillus durus Type Strain ATCC 35681.</title>
        <authorList>
            <person name="Halim M.A."/>
            <person name="Rahman A.Y."/>
            <person name="Sim K.S."/>
            <person name="Yam H.C."/>
            <person name="Rahim A.A."/>
            <person name="Ghazali A.H."/>
            <person name="Najimudin N."/>
        </authorList>
    </citation>
    <scope>NUCLEOTIDE SEQUENCE [LARGE SCALE GENOMIC DNA]</scope>
    <source>
        <strain evidence="1 2">ATCC 35681</strain>
    </source>
</reference>
<dbReference type="EMBL" id="CP011114">
    <property type="protein sequence ID" value="AKG36011.1"/>
    <property type="molecule type" value="Genomic_DNA"/>
</dbReference>
<organism evidence="1 2">
    <name type="scientific">Paenibacillus durus ATCC 35681</name>
    <dbReference type="NCBI Taxonomy" id="1333534"/>
    <lineage>
        <taxon>Bacteria</taxon>
        <taxon>Bacillati</taxon>
        <taxon>Bacillota</taxon>
        <taxon>Bacilli</taxon>
        <taxon>Bacillales</taxon>
        <taxon>Paenibacillaceae</taxon>
        <taxon>Paenibacillus</taxon>
    </lineage>
</organism>
<dbReference type="Proteomes" id="UP000034189">
    <property type="component" value="Chromosome"/>
</dbReference>
<name>A0A0F7CJB6_PAEDU</name>
<reference evidence="1 2" key="1">
    <citation type="submission" date="2015-03" db="EMBL/GenBank/DDBJ databases">
        <authorList>
            <person name="Abdul Halim M."/>
        </authorList>
    </citation>
    <scope>NUCLEOTIDE SEQUENCE [LARGE SCALE GENOMIC DNA]</scope>
    <source>
        <strain evidence="1 2">ATCC 35681</strain>
    </source>
</reference>
<protein>
    <submittedName>
        <fullName evidence="1">Uncharacterized protein</fullName>
    </submittedName>
</protein>
<evidence type="ECO:0000313" key="1">
    <source>
        <dbReference type="EMBL" id="AKG36011.1"/>
    </source>
</evidence>
<dbReference type="AlphaFoldDB" id="A0A0F7CJB6"/>
<evidence type="ECO:0000313" key="2">
    <source>
        <dbReference type="Proteomes" id="UP000034189"/>
    </source>
</evidence>
<gene>
    <name evidence="1" type="ORF">VK70_16790</name>
</gene>